<proteinExistence type="predicted"/>
<evidence type="ECO:0000259" key="1">
    <source>
        <dbReference type="Pfam" id="PF01890"/>
    </source>
</evidence>
<feature type="domain" description="CobE/GbiG C-terminal" evidence="1">
    <location>
        <begin position="2"/>
        <end position="116"/>
    </location>
</feature>
<dbReference type="EMBL" id="FXTY01000002">
    <property type="protein sequence ID" value="SMP14421.1"/>
    <property type="molecule type" value="Genomic_DNA"/>
</dbReference>
<dbReference type="InterPro" id="IPR002750">
    <property type="entry name" value="CobE/GbiG_C"/>
</dbReference>
<sequence>MIVAGFGFRASATEDSLRDALALTAIANVDAIATPADKAQSITLQAFAKAHNLPVLEIDASTMQAVWTQTQSAKVHVKRGTGSVAEACALAALTTDAILTTPRVVSSDRLATCAIAQGEPK</sequence>
<dbReference type="Pfam" id="PF01890">
    <property type="entry name" value="CbiG_C"/>
    <property type="match status" value="1"/>
</dbReference>
<organism evidence="2 3">
    <name type="scientific">Shimia sagamensis</name>
    <dbReference type="NCBI Taxonomy" id="1566352"/>
    <lineage>
        <taxon>Bacteria</taxon>
        <taxon>Pseudomonadati</taxon>
        <taxon>Pseudomonadota</taxon>
        <taxon>Alphaproteobacteria</taxon>
        <taxon>Rhodobacterales</taxon>
        <taxon>Roseobacteraceae</taxon>
    </lineage>
</organism>
<evidence type="ECO:0000313" key="2">
    <source>
        <dbReference type="EMBL" id="SMP14421.1"/>
    </source>
</evidence>
<accession>A0ABY1NPG1</accession>
<dbReference type="InterPro" id="IPR036518">
    <property type="entry name" value="CobE/GbiG_C_sf"/>
</dbReference>
<dbReference type="GO" id="GO:0016787">
    <property type="term" value="F:hydrolase activity"/>
    <property type="evidence" value="ECO:0007669"/>
    <property type="project" value="UniProtKB-KW"/>
</dbReference>
<dbReference type="SUPFAM" id="SSF159664">
    <property type="entry name" value="CobE/GbiG C-terminal domain-like"/>
    <property type="match status" value="1"/>
</dbReference>
<dbReference type="Gene3D" id="3.30.420.180">
    <property type="entry name" value="CobE/GbiG C-terminal domain"/>
    <property type="match status" value="1"/>
</dbReference>
<dbReference type="RefSeq" id="WP_283425396.1">
    <property type="nucleotide sequence ID" value="NZ_FXTY01000002.1"/>
</dbReference>
<keyword evidence="2" id="KW-0378">Hydrolase</keyword>
<keyword evidence="3" id="KW-1185">Reference proteome</keyword>
<gene>
    <name evidence="2" type="ORF">SAMN06265373_102678</name>
</gene>
<name>A0ABY1NPG1_9RHOB</name>
<reference evidence="2 3" key="1">
    <citation type="submission" date="2017-05" db="EMBL/GenBank/DDBJ databases">
        <authorList>
            <person name="Varghese N."/>
            <person name="Submissions S."/>
        </authorList>
    </citation>
    <scope>NUCLEOTIDE SEQUENCE [LARGE SCALE GENOMIC DNA]</scope>
    <source>
        <strain evidence="2 3">DSM 29734</strain>
    </source>
</reference>
<evidence type="ECO:0000313" key="3">
    <source>
        <dbReference type="Proteomes" id="UP001157961"/>
    </source>
</evidence>
<comment type="caution">
    <text evidence="2">The sequence shown here is derived from an EMBL/GenBank/DDBJ whole genome shotgun (WGS) entry which is preliminary data.</text>
</comment>
<protein>
    <submittedName>
        <fullName evidence="2">Cobalt-precorrin 5A hydrolase</fullName>
    </submittedName>
</protein>
<dbReference type="Proteomes" id="UP001157961">
    <property type="component" value="Unassembled WGS sequence"/>
</dbReference>